<comment type="caution">
    <text evidence="3">The sequence shown here is derived from an EMBL/GenBank/DDBJ whole genome shotgun (WGS) entry which is preliminary data.</text>
</comment>
<dbReference type="InterPro" id="IPR008928">
    <property type="entry name" value="6-hairpin_glycosidase_sf"/>
</dbReference>
<evidence type="ECO:0000313" key="3">
    <source>
        <dbReference type="EMBL" id="GAA4726384.1"/>
    </source>
</evidence>
<comment type="similarity">
    <text evidence="1">Belongs to the N-acylglucosamine 2-epimerase family.</text>
</comment>
<evidence type="ECO:0000256" key="1">
    <source>
        <dbReference type="ARBA" id="ARBA00008558"/>
    </source>
</evidence>
<dbReference type="InterPro" id="IPR012341">
    <property type="entry name" value="6hp_glycosidase-like_sf"/>
</dbReference>
<protein>
    <submittedName>
        <fullName evidence="3">AGE family epimerase/isomerase</fullName>
    </submittedName>
</protein>
<proteinExistence type="inferred from homology"/>
<evidence type="ECO:0000256" key="2">
    <source>
        <dbReference type="ARBA" id="ARBA00023235"/>
    </source>
</evidence>
<dbReference type="Proteomes" id="UP001500556">
    <property type="component" value="Unassembled WGS sequence"/>
</dbReference>
<dbReference type="Pfam" id="PF07221">
    <property type="entry name" value="GlcNAc_2-epim"/>
    <property type="match status" value="1"/>
</dbReference>
<dbReference type="SUPFAM" id="SSF48208">
    <property type="entry name" value="Six-hairpin glycosidases"/>
    <property type="match status" value="1"/>
</dbReference>
<dbReference type="PANTHER" id="PTHR15108">
    <property type="entry name" value="N-ACYLGLUCOSAMINE-2-EPIMERASE"/>
    <property type="match status" value="1"/>
</dbReference>
<dbReference type="RefSeq" id="WP_345503870.1">
    <property type="nucleotide sequence ID" value="NZ_BAABLO010000011.1"/>
</dbReference>
<dbReference type="Gene3D" id="1.50.10.10">
    <property type="match status" value="1"/>
</dbReference>
<dbReference type="InterPro" id="IPR010819">
    <property type="entry name" value="AGE/CE"/>
</dbReference>
<gene>
    <name evidence="3" type="ORF">GCM10025782_25910</name>
</gene>
<keyword evidence="4" id="KW-1185">Reference proteome</keyword>
<dbReference type="EMBL" id="BAABLO010000011">
    <property type="protein sequence ID" value="GAA4726384.1"/>
    <property type="molecule type" value="Genomic_DNA"/>
</dbReference>
<keyword evidence="2" id="KW-0413">Isomerase</keyword>
<reference evidence="4" key="1">
    <citation type="journal article" date="2019" name="Int. J. Syst. Evol. Microbiol.">
        <title>The Global Catalogue of Microorganisms (GCM) 10K type strain sequencing project: providing services to taxonomists for standard genome sequencing and annotation.</title>
        <authorList>
            <consortium name="The Broad Institute Genomics Platform"/>
            <consortium name="The Broad Institute Genome Sequencing Center for Infectious Disease"/>
            <person name="Wu L."/>
            <person name="Ma J."/>
        </authorList>
    </citation>
    <scope>NUCLEOTIDE SEQUENCE [LARGE SCALE GENOMIC DNA]</scope>
    <source>
        <strain evidence="4">JCM 18961</strain>
    </source>
</reference>
<organism evidence="3 4">
    <name type="scientific">Pedococcus ginsenosidimutans</name>
    <dbReference type="NCBI Taxonomy" id="490570"/>
    <lineage>
        <taxon>Bacteria</taxon>
        <taxon>Bacillati</taxon>
        <taxon>Actinomycetota</taxon>
        <taxon>Actinomycetes</taxon>
        <taxon>Micrococcales</taxon>
        <taxon>Intrasporangiaceae</taxon>
        <taxon>Pedococcus</taxon>
    </lineage>
</organism>
<accession>A0ABP8YC64</accession>
<sequence>MLPTAPDLDTLASERARLWEFGRRSVHPSGGFAWLDDTGQPVLDRPVEAWVTCRMTHVAALEVLAGHEDARRELDHGVAALRTTLYDAEHGGWFAAVDAVAGVPTTPEKRCYEHAFVLLAAASATAAGHPEGQALLADAVGVFEDRFWRDDEGMAAESWDRAWTTMEDYRGANANMHTVEALLAVHDVTGEAVWLQRAARVLQRIVHEVARPADWRLPEHFTSAWVPVPDYNHDSPADPFRPYGVTIGHLLEWSRLALHLRAARLDRGQDAPEWLLEDAQGLFEAAVRDGWHVDGEDGFVYTVDFDGTPVVRTRLHWVLAEGIAAAWALAEATGEQGYLDWYAVWWDQAERRFIDRVDGSWRHELDEHHQPSTTVWSGKPDVYHAYQAALLPSLRPAGSFVGSFIGPAH</sequence>
<evidence type="ECO:0000313" key="4">
    <source>
        <dbReference type="Proteomes" id="UP001500556"/>
    </source>
</evidence>
<name>A0ABP8YC64_9MICO</name>